<keyword evidence="6" id="KW-1185">Reference proteome</keyword>
<proteinExistence type="predicted"/>
<dbReference type="Pfam" id="PF01627">
    <property type="entry name" value="Hpt"/>
    <property type="match status" value="1"/>
</dbReference>
<dbReference type="CDD" id="cd00077">
    <property type="entry name" value="HDc"/>
    <property type="match status" value="1"/>
</dbReference>
<dbReference type="AlphaFoldDB" id="A0A2K9LUN6"/>
<dbReference type="InterPro" id="IPR037522">
    <property type="entry name" value="HD_GYP_dom"/>
</dbReference>
<dbReference type="GO" id="GO:0008081">
    <property type="term" value="F:phosphoric diester hydrolase activity"/>
    <property type="evidence" value="ECO:0007669"/>
    <property type="project" value="UniProtKB-ARBA"/>
</dbReference>
<evidence type="ECO:0000313" key="5">
    <source>
        <dbReference type="EMBL" id="AUM14554.1"/>
    </source>
</evidence>
<dbReference type="Gene3D" id="1.20.120.160">
    <property type="entry name" value="HPT domain"/>
    <property type="match status" value="1"/>
</dbReference>
<sequence>MSTQMRDDEFQRDLMQDFFMDFQEAHQHCENTLIDLEHEPDNNALLNDLFRSVHTIKGNLIYVGLRDLSPLLQSVEDILDAIRQGHLRYDTYLSDVILMAMDTTDKLVVTRMEKNEPPLNELEMNRLCDLISKIAASDESERLDVIRGALQIMAPDTINLSRKPLPQGGEKTLLAQPSGEAILKQYGVTLNDDMIFFSQLSEPLEQRSQYWQGRTARMLQLTLAMNRHAGEPVDPSQMAAAAYMHDIAMAFLPLDILHKSSPLNAEEMSLLRSHTQQAFTLISAMKRWDQASYIVLEHHEREDGKGYPAGLTGQHICPGAKILSIVDAFDARTHERAYSTNMKRPFVRAILEINRCAGTHFDPNWVGVFNEVARSLQQQR</sequence>
<dbReference type="EMBL" id="CP022684">
    <property type="protein sequence ID" value="AUM14554.1"/>
    <property type="molecule type" value="Genomic_DNA"/>
</dbReference>
<protein>
    <recommendedName>
        <fullName evidence="7">Phosphohydrolase</fullName>
    </recommendedName>
</protein>
<evidence type="ECO:0000259" key="3">
    <source>
        <dbReference type="PROSITE" id="PS50894"/>
    </source>
</evidence>
<feature type="modified residue" description="Phosphohistidine" evidence="2">
    <location>
        <position position="54"/>
    </location>
</feature>
<dbReference type="GO" id="GO:0000160">
    <property type="term" value="P:phosphorelay signal transduction system"/>
    <property type="evidence" value="ECO:0007669"/>
    <property type="project" value="UniProtKB-KW"/>
</dbReference>
<dbReference type="Proteomes" id="UP000235116">
    <property type="component" value="Chromosome"/>
</dbReference>
<dbReference type="SMART" id="SM00073">
    <property type="entry name" value="HPT"/>
    <property type="match status" value="1"/>
</dbReference>
<dbReference type="InterPro" id="IPR003607">
    <property type="entry name" value="HD/PDEase_dom"/>
</dbReference>
<evidence type="ECO:0000256" key="2">
    <source>
        <dbReference type="PROSITE-ProRule" id="PRU00110"/>
    </source>
</evidence>
<dbReference type="SUPFAM" id="SSF109604">
    <property type="entry name" value="HD-domain/PDEase-like"/>
    <property type="match status" value="1"/>
</dbReference>
<dbReference type="GO" id="GO:0004672">
    <property type="term" value="F:protein kinase activity"/>
    <property type="evidence" value="ECO:0007669"/>
    <property type="project" value="UniProtKB-ARBA"/>
</dbReference>
<feature type="domain" description="HD-GYP" evidence="4">
    <location>
        <begin position="183"/>
        <end position="380"/>
    </location>
</feature>
<dbReference type="SUPFAM" id="SSF47226">
    <property type="entry name" value="Histidine-containing phosphotransfer domain, HPT domain"/>
    <property type="match status" value="1"/>
</dbReference>
<dbReference type="PROSITE" id="PS51832">
    <property type="entry name" value="HD_GYP"/>
    <property type="match status" value="1"/>
</dbReference>
<dbReference type="PANTHER" id="PTHR43155">
    <property type="entry name" value="CYCLIC DI-GMP PHOSPHODIESTERASE PA4108-RELATED"/>
    <property type="match status" value="1"/>
</dbReference>
<evidence type="ECO:0000259" key="4">
    <source>
        <dbReference type="PROSITE" id="PS51832"/>
    </source>
</evidence>
<dbReference type="PROSITE" id="PS50894">
    <property type="entry name" value="HPT"/>
    <property type="match status" value="1"/>
</dbReference>
<evidence type="ECO:0000256" key="1">
    <source>
        <dbReference type="ARBA" id="ARBA00023012"/>
    </source>
</evidence>
<dbReference type="OrthoDB" id="9816273at2"/>
<dbReference type="Pfam" id="PF13487">
    <property type="entry name" value="HD_5"/>
    <property type="match status" value="1"/>
</dbReference>
<name>A0A2K9LUN6_9GAMM</name>
<keyword evidence="1" id="KW-0902">Two-component regulatory system</keyword>
<dbReference type="RefSeq" id="WP_101895927.1">
    <property type="nucleotide sequence ID" value="NZ_CP022684.1"/>
</dbReference>
<feature type="domain" description="HPt" evidence="3">
    <location>
        <begin position="7"/>
        <end position="114"/>
    </location>
</feature>
<dbReference type="InterPro" id="IPR008207">
    <property type="entry name" value="Sig_transdc_His_kin_Hpt_dom"/>
</dbReference>
<gene>
    <name evidence="5" type="ORF">Kalk_19905</name>
</gene>
<evidence type="ECO:0000313" key="6">
    <source>
        <dbReference type="Proteomes" id="UP000235116"/>
    </source>
</evidence>
<accession>A0A2K9LUN6</accession>
<dbReference type="PANTHER" id="PTHR43155:SF2">
    <property type="entry name" value="CYCLIC DI-GMP PHOSPHODIESTERASE PA4108"/>
    <property type="match status" value="1"/>
</dbReference>
<organism evidence="5 6">
    <name type="scientific">Ketobacter alkanivorans</name>
    <dbReference type="NCBI Taxonomy" id="1917421"/>
    <lineage>
        <taxon>Bacteria</taxon>
        <taxon>Pseudomonadati</taxon>
        <taxon>Pseudomonadota</taxon>
        <taxon>Gammaproteobacteria</taxon>
        <taxon>Pseudomonadales</taxon>
        <taxon>Ketobacteraceae</taxon>
        <taxon>Ketobacter</taxon>
    </lineage>
</organism>
<keyword evidence="2" id="KW-0597">Phosphoprotein</keyword>
<evidence type="ECO:0008006" key="7">
    <source>
        <dbReference type="Google" id="ProtNLM"/>
    </source>
</evidence>
<dbReference type="KEGG" id="kak:Kalk_19905"/>
<reference evidence="6" key="1">
    <citation type="submission" date="2017-08" db="EMBL/GenBank/DDBJ databases">
        <title>Direct submision.</title>
        <authorList>
            <person name="Kim S.-J."/>
            <person name="Rhee S.-K."/>
        </authorList>
    </citation>
    <scope>NUCLEOTIDE SEQUENCE [LARGE SCALE GENOMIC DNA]</scope>
    <source>
        <strain evidence="6">GI5</strain>
    </source>
</reference>
<dbReference type="CDD" id="cd00088">
    <property type="entry name" value="HPT"/>
    <property type="match status" value="1"/>
</dbReference>
<dbReference type="Gene3D" id="1.10.3210.10">
    <property type="entry name" value="Hypothetical protein af1432"/>
    <property type="match status" value="1"/>
</dbReference>
<dbReference type="InterPro" id="IPR036641">
    <property type="entry name" value="HPT_dom_sf"/>
</dbReference>